<feature type="transmembrane region" description="Helical" evidence="1">
    <location>
        <begin position="219"/>
        <end position="241"/>
    </location>
</feature>
<protein>
    <submittedName>
        <fullName evidence="2">Uncharacterized protein</fullName>
    </submittedName>
</protein>
<evidence type="ECO:0000313" key="3">
    <source>
        <dbReference type="Proteomes" id="UP000278351"/>
    </source>
</evidence>
<comment type="caution">
    <text evidence="2">The sequence shown here is derived from an EMBL/GenBank/DDBJ whole genome shotgun (WGS) entry which is preliminary data.</text>
</comment>
<feature type="transmembrane region" description="Helical" evidence="1">
    <location>
        <begin position="181"/>
        <end position="207"/>
    </location>
</feature>
<sequence>MLTVKQAVLRRQKLAGDIIHPPFSLHALNQRFQPGRHCLHGLLNTMYRGAGGWEMPDRDTVKLTKYVSSAGWHSFGANVEVFLHRSGTVRLKCRITNSSYFAPYDYNIKIMVTAFSGKVLFMKKAGHIGTRHTENYQETMHSPIVAAFFNEFINSWLGTNTAYSDLITATVEDCLAFIGNWIIGLALIPTATVGLVVFLGAGAISLIATGSLDTGARLVAGVLWMKGPFGTFYALLAMGVARIGSNRRRLHQEEYDWANAVVFKGSLPSIHNIWLTDTIGADDRAFVWPEPDGSITLNMGPDAMADPRLYNIGKMNPSGLVRKYGEVFIHELVHAWQIEHSSRDSAFVVQALTETICSGGGAAGYRYEMPPSRPFHEYGIEQQASIVSDWYSRYFIGNKDDRYLFRHPSSGADPQQDPRWRYIAYDIQPA</sequence>
<dbReference type="EMBL" id="RPDH01000002">
    <property type="protein sequence ID" value="RPE08078.1"/>
    <property type="molecule type" value="Genomic_DNA"/>
</dbReference>
<dbReference type="AlphaFoldDB" id="A0A3N4PKL5"/>
<dbReference type="Proteomes" id="UP000278351">
    <property type="component" value="Unassembled WGS sequence"/>
</dbReference>
<proteinExistence type="predicted"/>
<evidence type="ECO:0000313" key="2">
    <source>
        <dbReference type="EMBL" id="RPE08078.1"/>
    </source>
</evidence>
<evidence type="ECO:0000256" key="1">
    <source>
        <dbReference type="SAM" id="Phobius"/>
    </source>
</evidence>
<name>A0A3N4PKL5_9BACT</name>
<reference evidence="2 3" key="1">
    <citation type="submission" date="2018-11" db="EMBL/GenBank/DDBJ databases">
        <title>Chitinophaga lutea sp.nov., isolate from arsenic contaminated soil.</title>
        <authorList>
            <person name="Zong Y."/>
        </authorList>
    </citation>
    <scope>NUCLEOTIDE SEQUENCE [LARGE SCALE GENOMIC DNA]</scope>
    <source>
        <strain evidence="2 3">ZY74</strain>
    </source>
</reference>
<accession>A0A3N4PKL5</accession>
<gene>
    <name evidence="2" type="ORF">EGT74_13485</name>
</gene>
<keyword evidence="1" id="KW-0812">Transmembrane</keyword>
<keyword evidence="3" id="KW-1185">Reference proteome</keyword>
<organism evidence="2 3">
    <name type="scientific">Chitinophaga lutea</name>
    <dbReference type="NCBI Taxonomy" id="2488634"/>
    <lineage>
        <taxon>Bacteria</taxon>
        <taxon>Pseudomonadati</taxon>
        <taxon>Bacteroidota</taxon>
        <taxon>Chitinophagia</taxon>
        <taxon>Chitinophagales</taxon>
        <taxon>Chitinophagaceae</taxon>
        <taxon>Chitinophaga</taxon>
    </lineage>
</organism>
<keyword evidence="1" id="KW-0472">Membrane</keyword>
<dbReference type="RefSeq" id="WP_123847078.1">
    <property type="nucleotide sequence ID" value="NZ_RPDH01000002.1"/>
</dbReference>
<keyword evidence="1" id="KW-1133">Transmembrane helix</keyword>
<dbReference type="OrthoDB" id="4317910at2"/>